<accession>A0ABR2Z8P4</accession>
<name>A0ABR2Z8P4_9AGAR</name>
<sequence length="100" mass="9773">MQFKLAFITTALLASASPAMSATLKWYSGAGCTGSVIGTSNGASSGQCIFLTNGGSAKSIGYNKLPHTASFFISGGGHDKCTGGSSLSRTGSGCATAPAG</sequence>
<evidence type="ECO:0000256" key="1">
    <source>
        <dbReference type="SAM" id="SignalP"/>
    </source>
</evidence>
<feature type="chain" id="PRO_5045948933" evidence="1">
    <location>
        <begin position="22"/>
        <end position="100"/>
    </location>
</feature>
<evidence type="ECO:0000313" key="3">
    <source>
        <dbReference type="Proteomes" id="UP001437256"/>
    </source>
</evidence>
<feature type="signal peptide" evidence="1">
    <location>
        <begin position="1"/>
        <end position="21"/>
    </location>
</feature>
<feature type="non-terminal residue" evidence="2">
    <location>
        <position position="100"/>
    </location>
</feature>
<dbReference type="EMBL" id="JBBXMP010000482">
    <property type="protein sequence ID" value="KAL0057604.1"/>
    <property type="molecule type" value="Genomic_DNA"/>
</dbReference>
<keyword evidence="1" id="KW-0732">Signal</keyword>
<proteinExistence type="predicted"/>
<comment type="caution">
    <text evidence="2">The sequence shown here is derived from an EMBL/GenBank/DDBJ whole genome shotgun (WGS) entry which is preliminary data.</text>
</comment>
<keyword evidence="3" id="KW-1185">Reference proteome</keyword>
<reference evidence="2 3" key="1">
    <citation type="submission" date="2024-05" db="EMBL/GenBank/DDBJ databases">
        <title>A draft genome resource for the thread blight pathogen Marasmius tenuissimus strain MS-2.</title>
        <authorList>
            <person name="Yulfo-Soto G.E."/>
            <person name="Baruah I.K."/>
            <person name="Amoako-Attah I."/>
            <person name="Bukari Y."/>
            <person name="Meinhardt L.W."/>
            <person name="Bailey B.A."/>
            <person name="Cohen S.P."/>
        </authorList>
    </citation>
    <scope>NUCLEOTIDE SEQUENCE [LARGE SCALE GENOMIC DNA]</scope>
    <source>
        <strain evidence="2 3">MS-2</strain>
    </source>
</reference>
<dbReference type="Proteomes" id="UP001437256">
    <property type="component" value="Unassembled WGS sequence"/>
</dbReference>
<organism evidence="2 3">
    <name type="scientific">Marasmius tenuissimus</name>
    <dbReference type="NCBI Taxonomy" id="585030"/>
    <lineage>
        <taxon>Eukaryota</taxon>
        <taxon>Fungi</taxon>
        <taxon>Dikarya</taxon>
        <taxon>Basidiomycota</taxon>
        <taxon>Agaricomycotina</taxon>
        <taxon>Agaricomycetes</taxon>
        <taxon>Agaricomycetidae</taxon>
        <taxon>Agaricales</taxon>
        <taxon>Marasmiineae</taxon>
        <taxon>Marasmiaceae</taxon>
        <taxon>Marasmius</taxon>
    </lineage>
</organism>
<gene>
    <name evidence="2" type="ORF">AAF712_015752</name>
</gene>
<protein>
    <submittedName>
        <fullName evidence="2">Uncharacterized protein</fullName>
    </submittedName>
</protein>
<evidence type="ECO:0000313" key="2">
    <source>
        <dbReference type="EMBL" id="KAL0057604.1"/>
    </source>
</evidence>